<name>A0A2U1AZI0_9BACT</name>
<dbReference type="Gene3D" id="3.90.550.10">
    <property type="entry name" value="Spore Coat Polysaccharide Biosynthesis Protein SpsA, Chain A"/>
    <property type="match status" value="1"/>
</dbReference>
<feature type="domain" description="Glycosyltransferase 2-like" evidence="1">
    <location>
        <begin position="11"/>
        <end position="183"/>
    </location>
</feature>
<accession>A0A2U1AZI0</accession>
<dbReference type="SUPFAM" id="SSF53448">
    <property type="entry name" value="Nucleotide-diphospho-sugar transferases"/>
    <property type="match status" value="1"/>
</dbReference>
<proteinExistence type="predicted"/>
<dbReference type="Proteomes" id="UP000245466">
    <property type="component" value="Unassembled WGS sequence"/>
</dbReference>
<dbReference type="InterPro" id="IPR029044">
    <property type="entry name" value="Nucleotide-diphossugar_trans"/>
</dbReference>
<protein>
    <submittedName>
        <fullName evidence="2">Glycosyltransferase involved in cell wall biosynthesis</fullName>
    </submittedName>
</protein>
<dbReference type="InterPro" id="IPR050834">
    <property type="entry name" value="Glycosyltransf_2"/>
</dbReference>
<sequence length="322" mass="37399">MIDAAPLPLVSVICLCYNHERFISEALNSVLAQTYPHLEIIIMDDCSTDNSVSIIQEYVRKYPQLTFMSTSTNQGNTRAFNLAWRASRGAYIIDFATDDVLLPERIAQQVAAFEKLDDSYGVVYSDAEYINDNGRHVRYHCQRNKAGEVISFAPSGDIFHHLLGRYFICPPTMMMKRQVFEDLQGYDETLAYEDFDFWVRSSRRYKYFFLDAVTTKRRLHANSLSQQLYKPGDRQLNSTMLVCEKAAKLVQSTQERQALTKRLQYEARHAFLTGHYLQTEQFLNLLRQHAGLGPVYHTLHLLNKLKVDLRFLRVLYQKLLGR</sequence>
<dbReference type="GO" id="GO:0016740">
    <property type="term" value="F:transferase activity"/>
    <property type="evidence" value="ECO:0007669"/>
    <property type="project" value="UniProtKB-KW"/>
</dbReference>
<evidence type="ECO:0000259" key="1">
    <source>
        <dbReference type="Pfam" id="PF00535"/>
    </source>
</evidence>
<dbReference type="PANTHER" id="PTHR43685">
    <property type="entry name" value="GLYCOSYLTRANSFERASE"/>
    <property type="match status" value="1"/>
</dbReference>
<dbReference type="Pfam" id="PF00535">
    <property type="entry name" value="Glycos_transf_2"/>
    <property type="match status" value="1"/>
</dbReference>
<dbReference type="InterPro" id="IPR001173">
    <property type="entry name" value="Glyco_trans_2-like"/>
</dbReference>
<dbReference type="PANTHER" id="PTHR43685:SF11">
    <property type="entry name" value="GLYCOSYLTRANSFERASE TAGX-RELATED"/>
    <property type="match status" value="1"/>
</dbReference>
<dbReference type="EMBL" id="QEKI01000004">
    <property type="protein sequence ID" value="PVY41844.1"/>
    <property type="molecule type" value="Genomic_DNA"/>
</dbReference>
<comment type="caution">
    <text evidence="2">The sequence shown here is derived from an EMBL/GenBank/DDBJ whole genome shotgun (WGS) entry which is preliminary data.</text>
</comment>
<evidence type="ECO:0000313" key="3">
    <source>
        <dbReference type="Proteomes" id="UP000245466"/>
    </source>
</evidence>
<keyword evidence="2" id="KW-0808">Transferase</keyword>
<evidence type="ECO:0000313" key="2">
    <source>
        <dbReference type="EMBL" id="PVY41844.1"/>
    </source>
</evidence>
<dbReference type="OrthoDB" id="396512at2"/>
<reference evidence="2 3" key="1">
    <citation type="submission" date="2018-04" db="EMBL/GenBank/DDBJ databases">
        <title>Genomic Encyclopedia of Type Strains, Phase IV (KMG-IV): sequencing the most valuable type-strain genomes for metagenomic binning, comparative biology and taxonomic classification.</title>
        <authorList>
            <person name="Goeker M."/>
        </authorList>
    </citation>
    <scope>NUCLEOTIDE SEQUENCE [LARGE SCALE GENOMIC DNA]</scope>
    <source>
        <strain evidence="2 3">DSM 100231</strain>
    </source>
</reference>
<gene>
    <name evidence="2" type="ORF">C8E01_104216</name>
</gene>
<keyword evidence="3" id="KW-1185">Reference proteome</keyword>
<dbReference type="AlphaFoldDB" id="A0A2U1AZI0"/>
<dbReference type="RefSeq" id="WP_116542889.1">
    <property type="nucleotide sequence ID" value="NZ_QEKI01000004.1"/>
</dbReference>
<organism evidence="2 3">
    <name type="scientific">Pontibacter virosus</name>
    <dbReference type="NCBI Taxonomy" id="1765052"/>
    <lineage>
        <taxon>Bacteria</taxon>
        <taxon>Pseudomonadati</taxon>
        <taxon>Bacteroidota</taxon>
        <taxon>Cytophagia</taxon>
        <taxon>Cytophagales</taxon>
        <taxon>Hymenobacteraceae</taxon>
        <taxon>Pontibacter</taxon>
    </lineage>
</organism>